<sequence>MQRRCCYLEFLLYLFWITNQIECQDHIIGKWFSSEEVKRYHIPKKNIKHHYAKNDNITFRKSLKKDVSFEDLRGEVPELDHQERCKEVVKIGCSKCVHAGGLLYLCQYIDCVDKDATCTPGTWFNSENEKNCNECFCLDGTASFCYPYLCYGQKKKSHELVRLHGVVKDKSLETCTPGHEFIQGVPSRCEGCKCKDNGRWACWHEYRSCNEIVPGLLSQTSKDCEVGKLWIDVNSCSVCYCLSSGQKMCGTGFSCTKNKQNQPSCTNRKCTADCYNKDNRTLGLCLEEDCVCTPPYTKK</sequence>
<proteinExistence type="predicted"/>
<dbReference type="AlphaFoldDB" id="A0AAJ7EC73"/>
<protein>
    <submittedName>
        <fullName evidence="2">Uncharacterized protein LOC106120688</fullName>
    </submittedName>
</protein>
<name>A0AAJ7EC73_PAPXU</name>
<dbReference type="GeneID" id="106120688"/>
<keyword evidence="1" id="KW-0732">Signal</keyword>
<reference evidence="2" key="1">
    <citation type="submission" date="2025-08" db="UniProtKB">
        <authorList>
            <consortium name="RefSeq"/>
        </authorList>
    </citation>
    <scope>IDENTIFICATION</scope>
</reference>
<accession>A0AAJ7EC73</accession>
<dbReference type="KEGG" id="pxu:106120688"/>
<dbReference type="Proteomes" id="UP000694872">
    <property type="component" value="Unplaced"/>
</dbReference>
<evidence type="ECO:0000313" key="2">
    <source>
        <dbReference type="RefSeq" id="XP_013171512.1"/>
    </source>
</evidence>
<organism evidence="2">
    <name type="scientific">Papilio xuthus</name>
    <name type="common">Asian swallowtail butterfly</name>
    <dbReference type="NCBI Taxonomy" id="66420"/>
    <lineage>
        <taxon>Eukaryota</taxon>
        <taxon>Metazoa</taxon>
        <taxon>Ecdysozoa</taxon>
        <taxon>Arthropoda</taxon>
        <taxon>Hexapoda</taxon>
        <taxon>Insecta</taxon>
        <taxon>Pterygota</taxon>
        <taxon>Neoptera</taxon>
        <taxon>Endopterygota</taxon>
        <taxon>Lepidoptera</taxon>
        <taxon>Glossata</taxon>
        <taxon>Ditrysia</taxon>
        <taxon>Papilionoidea</taxon>
        <taxon>Papilionidae</taxon>
        <taxon>Papilioninae</taxon>
        <taxon>Papilio</taxon>
    </lineage>
</organism>
<feature type="signal peptide" evidence="1">
    <location>
        <begin position="1"/>
        <end position="23"/>
    </location>
</feature>
<gene>
    <name evidence="2" type="primary">LOC106120688</name>
</gene>
<evidence type="ECO:0000256" key="1">
    <source>
        <dbReference type="SAM" id="SignalP"/>
    </source>
</evidence>
<dbReference type="RefSeq" id="XP_013171512.1">
    <property type="nucleotide sequence ID" value="XM_013316058.1"/>
</dbReference>
<feature type="chain" id="PRO_5042565641" evidence="1">
    <location>
        <begin position="24"/>
        <end position="299"/>
    </location>
</feature>